<feature type="domain" description="Glycine transporter" evidence="9">
    <location>
        <begin position="15"/>
        <end position="89"/>
    </location>
</feature>
<feature type="region of interest" description="Disordered" evidence="7">
    <location>
        <begin position="245"/>
        <end position="276"/>
    </location>
</feature>
<keyword evidence="3" id="KW-1003">Cell membrane</keyword>
<evidence type="ECO:0000313" key="11">
    <source>
        <dbReference type="Proteomes" id="UP000004946"/>
    </source>
</evidence>
<comment type="similarity">
    <text evidence="2">Belongs to the UPF0126 family.</text>
</comment>
<dbReference type="HOGENOM" id="CLU_064906_1_0_11"/>
<evidence type="ECO:0000259" key="9">
    <source>
        <dbReference type="Pfam" id="PF03458"/>
    </source>
</evidence>
<feature type="transmembrane region" description="Helical" evidence="8">
    <location>
        <begin position="158"/>
        <end position="177"/>
    </location>
</feature>
<feature type="transmembrane region" description="Helical" evidence="8">
    <location>
        <begin position="72"/>
        <end position="90"/>
    </location>
</feature>
<feature type="transmembrane region" description="Helical" evidence="8">
    <location>
        <begin position="39"/>
        <end position="60"/>
    </location>
</feature>
<dbReference type="PANTHER" id="PTHR30506:SF3">
    <property type="entry name" value="UPF0126 INNER MEMBRANE PROTEIN YADS-RELATED"/>
    <property type="match status" value="1"/>
</dbReference>
<evidence type="ECO:0000256" key="6">
    <source>
        <dbReference type="ARBA" id="ARBA00023136"/>
    </source>
</evidence>
<feature type="domain" description="Glycine transporter" evidence="9">
    <location>
        <begin position="101"/>
        <end position="175"/>
    </location>
</feature>
<protein>
    <recommendedName>
        <fullName evidence="9">Glycine transporter domain-containing protein</fullName>
    </recommendedName>
</protein>
<dbReference type="RefSeq" id="WP_006289159.1">
    <property type="nucleotide sequence ID" value="NZ_AP012333.1"/>
</dbReference>
<dbReference type="Pfam" id="PF03458">
    <property type="entry name" value="Gly_transporter"/>
    <property type="match status" value="2"/>
</dbReference>
<gene>
    <name evidence="10" type="ORF">HMPREF0620_0782</name>
</gene>
<feature type="transmembrane region" description="Helical" evidence="8">
    <location>
        <begin position="189"/>
        <end position="211"/>
    </location>
</feature>
<keyword evidence="6 8" id="KW-0472">Membrane</keyword>
<feature type="transmembrane region" description="Helical" evidence="8">
    <location>
        <begin position="119"/>
        <end position="138"/>
    </location>
</feature>
<evidence type="ECO:0000313" key="10">
    <source>
        <dbReference type="EMBL" id="EFT83777.1"/>
    </source>
</evidence>
<comment type="caution">
    <text evidence="10">The sequence shown here is derived from an EMBL/GenBank/DDBJ whole genome shotgun (WGS) entry which is preliminary data.</text>
</comment>
<evidence type="ECO:0000256" key="3">
    <source>
        <dbReference type="ARBA" id="ARBA00022475"/>
    </source>
</evidence>
<dbReference type="KEGG" id="pdo:PSDT_0848"/>
<evidence type="ECO:0000256" key="8">
    <source>
        <dbReference type="SAM" id="Phobius"/>
    </source>
</evidence>
<sequence>MNHPIALESNSVLIVIEYLGILFAGINGGLVGVHRKLDVFSILVCSWATALGGGFIRDIAMGDIPPVGISDYGFILTAFAGGLIVIFAHLEIDSMNWSLIFTDALATALFAVDGTAKGLTFGFNGGTALFLGMLTAFGGGTVRDLLLNDVPLVIRDKHFYAVPTIIGCVLTIFCMKASMRHWISLGWEIVFDICIVIAVVLVRILSVKFNLTVPGAMPRKRNQIEMTKRFMTTTTKKMIDYSSHWYSRPQSSRSAKRRRRGKDPHKQQQHNQQQRP</sequence>
<proteinExistence type="inferred from homology"/>
<dbReference type="GO" id="GO:0005886">
    <property type="term" value="C:plasma membrane"/>
    <property type="evidence" value="ECO:0007669"/>
    <property type="project" value="UniProtKB-SubCell"/>
</dbReference>
<dbReference type="AlphaFoldDB" id="E6JYA0"/>
<dbReference type="PATRIC" id="fig|864564.6.peg.931"/>
<comment type="subcellular location">
    <subcellularLocation>
        <location evidence="1">Cell membrane</location>
        <topology evidence="1">Multi-pass membrane protein</topology>
    </subcellularLocation>
</comment>
<evidence type="ECO:0000256" key="4">
    <source>
        <dbReference type="ARBA" id="ARBA00022692"/>
    </source>
</evidence>
<dbReference type="EMBL" id="AEON01000001">
    <property type="protein sequence ID" value="EFT83777.1"/>
    <property type="molecule type" value="Genomic_DNA"/>
</dbReference>
<evidence type="ECO:0000256" key="2">
    <source>
        <dbReference type="ARBA" id="ARBA00008193"/>
    </source>
</evidence>
<dbReference type="InterPro" id="IPR005115">
    <property type="entry name" value="Gly_transporter"/>
</dbReference>
<accession>E6JYA0</accession>
<feature type="transmembrane region" description="Helical" evidence="8">
    <location>
        <begin position="12"/>
        <end position="33"/>
    </location>
</feature>
<evidence type="ECO:0000256" key="7">
    <source>
        <dbReference type="SAM" id="MobiDB-lite"/>
    </source>
</evidence>
<keyword evidence="4 8" id="KW-0812">Transmembrane</keyword>
<keyword evidence="11" id="KW-1185">Reference proteome</keyword>
<reference evidence="10 11" key="1">
    <citation type="submission" date="2010-12" db="EMBL/GenBank/DDBJ databases">
        <authorList>
            <person name="Muzny D."/>
            <person name="Qin X."/>
            <person name="Buhay C."/>
            <person name="Dugan-Rocha S."/>
            <person name="Ding Y."/>
            <person name="Chen G."/>
            <person name="Hawes A."/>
            <person name="Holder M."/>
            <person name="Jhangiani S."/>
            <person name="Johnson A."/>
            <person name="Khan Z."/>
            <person name="Li Z."/>
            <person name="Liu W."/>
            <person name="Liu X."/>
            <person name="Perez L."/>
            <person name="Shen H."/>
            <person name="Wang Q."/>
            <person name="Watt J."/>
            <person name="Xi L."/>
            <person name="Xin Y."/>
            <person name="Zhou J."/>
            <person name="Deng J."/>
            <person name="Jiang H."/>
            <person name="Liu Y."/>
            <person name="Qu J."/>
            <person name="Song X.-Z."/>
            <person name="Zhang L."/>
            <person name="Villasana D."/>
            <person name="Johnson A."/>
            <person name="Liu J."/>
            <person name="Liyanage D."/>
            <person name="Lorensuhewa L."/>
            <person name="Robinson T."/>
            <person name="Song A."/>
            <person name="Song B.-B."/>
            <person name="Dinh H."/>
            <person name="Thornton R."/>
            <person name="Coyle M."/>
            <person name="Francisco L."/>
            <person name="Jackson L."/>
            <person name="Javaid M."/>
            <person name="Korchina V."/>
            <person name="Kovar C."/>
            <person name="Mata R."/>
            <person name="Mathew T."/>
            <person name="Ngo R."/>
            <person name="Nguyen L."/>
            <person name="Nguyen N."/>
            <person name="Okwuonu G."/>
            <person name="Ongeri F."/>
            <person name="Pham C."/>
            <person name="Simmons D."/>
            <person name="Wilczek-Boney K."/>
            <person name="Hale W."/>
            <person name="Jakkamsetti A."/>
            <person name="Pham P."/>
            <person name="Ruth R."/>
            <person name="San Lucas F."/>
            <person name="Warren J."/>
            <person name="Zhang J."/>
            <person name="Zhao Z."/>
            <person name="Zhou C."/>
            <person name="Zhu D."/>
            <person name="Lee S."/>
            <person name="Bess C."/>
            <person name="Blankenburg K."/>
            <person name="Forbes L."/>
            <person name="Fu Q."/>
            <person name="Gubbala S."/>
            <person name="Hirani K."/>
            <person name="Jayaseelan J.C."/>
            <person name="Lara F."/>
            <person name="Munidasa M."/>
            <person name="Palculict T."/>
            <person name="Patil S."/>
            <person name="Pu L.-L."/>
            <person name="Saada N."/>
            <person name="Tang L."/>
            <person name="Weissenberger G."/>
            <person name="Zhu Y."/>
            <person name="Hemphill L."/>
            <person name="Shang Y."/>
            <person name="Youmans B."/>
            <person name="Ayvaz T."/>
            <person name="Ross M."/>
            <person name="Santibanez J."/>
            <person name="Aqrawi P."/>
            <person name="Gross S."/>
            <person name="Joshi V."/>
            <person name="Fowler G."/>
            <person name="Nazareth L."/>
            <person name="Reid J."/>
            <person name="Worley K."/>
            <person name="Petrosino J."/>
            <person name="Highlander S."/>
            <person name="Gibbs R."/>
        </authorList>
    </citation>
    <scope>NUCLEOTIDE SEQUENCE [LARGE SCALE GENOMIC DNA]</scope>
    <source>
        <strain evidence="10 11">DSM 10105</strain>
    </source>
</reference>
<organism evidence="10 11">
    <name type="scientific">Parascardovia denticolens DSM 10105 = JCM 12538</name>
    <dbReference type="NCBI Taxonomy" id="864564"/>
    <lineage>
        <taxon>Bacteria</taxon>
        <taxon>Bacillati</taxon>
        <taxon>Actinomycetota</taxon>
        <taxon>Actinomycetes</taxon>
        <taxon>Bifidobacteriales</taxon>
        <taxon>Bifidobacteriaceae</taxon>
        <taxon>Parascardovia</taxon>
    </lineage>
</organism>
<name>E6JYA0_PARDN</name>
<dbReference type="Proteomes" id="UP000004946">
    <property type="component" value="Chromosome"/>
</dbReference>
<evidence type="ECO:0000256" key="5">
    <source>
        <dbReference type="ARBA" id="ARBA00022989"/>
    </source>
</evidence>
<keyword evidence="5 8" id="KW-1133">Transmembrane helix</keyword>
<evidence type="ECO:0000256" key="1">
    <source>
        <dbReference type="ARBA" id="ARBA00004651"/>
    </source>
</evidence>
<dbReference type="eggNOG" id="COG2860">
    <property type="taxonomic scope" value="Bacteria"/>
</dbReference>
<feature type="compositionally biased region" description="Basic residues" evidence="7">
    <location>
        <begin position="254"/>
        <end position="263"/>
    </location>
</feature>
<dbReference type="PANTHER" id="PTHR30506">
    <property type="entry name" value="INNER MEMBRANE PROTEIN"/>
    <property type="match status" value="1"/>
</dbReference>